<evidence type="ECO:0000256" key="4">
    <source>
        <dbReference type="ARBA" id="ARBA00022989"/>
    </source>
</evidence>
<dbReference type="GO" id="GO:0005886">
    <property type="term" value="C:plasma membrane"/>
    <property type="evidence" value="ECO:0007669"/>
    <property type="project" value="UniProtKB-SubCell"/>
</dbReference>
<dbReference type="Pfam" id="PF07690">
    <property type="entry name" value="MFS_1"/>
    <property type="match status" value="1"/>
</dbReference>
<dbReference type="AlphaFoldDB" id="A0A396SJL3"/>
<comment type="subcellular location">
    <subcellularLocation>
        <location evidence="1">Cell membrane</location>
        <topology evidence="1">Multi-pass membrane protein</topology>
    </subcellularLocation>
</comment>
<feature type="transmembrane region" description="Helical" evidence="6">
    <location>
        <begin position="61"/>
        <end position="81"/>
    </location>
</feature>
<keyword evidence="3 6" id="KW-0812">Transmembrane</keyword>
<dbReference type="InterPro" id="IPR011701">
    <property type="entry name" value="MFS"/>
</dbReference>
<sequence>MNGVHVNEKIDHSRFRFFHLSLIFWCFFIILMDGYDVVIYGSVVPSLMEEWSITTVQAGAIGSYTAAGTAIGAVVFGLLADKIGRKKVILICTIMFSLFTVLSTFAGGPILFTIMRVIAGLGLGGVMPNVIALSTEYAPKKIRGAIVSFIFCGYSIGAIAAALFSKSLLPTMGWKPIFWIAAIPLVFLPFLMKQLPESANFLLSKGKDEEVRKILNRLTPEETLPVGTAFAKPAQKAAGSPLVMLFKNKLALSTIMFWISCFSAFVLIYAMNVWLPKLMIEAGYSLGNSLLFVVALNVGAIVGTIIFGRLTDRWGFKYVMVPLYFLGAIALSAIGLTNNIFIVYLLIGMIGAASVGVQNISNAFVSQYYRPEVRSTGVGAAMAFGRVGGIFAPTFVGVLLTMNLSAQMNFTLIGTAALLGGIAILFVQEKHAYYRQEESAEEETLTQTQIAEIKDSSLT</sequence>
<feature type="transmembrane region" description="Helical" evidence="6">
    <location>
        <begin position="315"/>
        <end position="335"/>
    </location>
</feature>
<feature type="domain" description="Major facilitator superfamily (MFS) profile" evidence="7">
    <location>
        <begin position="22"/>
        <end position="432"/>
    </location>
</feature>
<dbReference type="EMBL" id="QWEI01000001">
    <property type="protein sequence ID" value="RHW39539.1"/>
    <property type="molecule type" value="Genomic_DNA"/>
</dbReference>
<evidence type="ECO:0000259" key="7">
    <source>
        <dbReference type="PROSITE" id="PS50850"/>
    </source>
</evidence>
<name>A0A396SJL3_9BACL</name>
<protein>
    <submittedName>
        <fullName evidence="8">MFS transporter</fullName>
    </submittedName>
</protein>
<comment type="caution">
    <text evidence="8">The sequence shown here is derived from an EMBL/GenBank/DDBJ whole genome shotgun (WGS) entry which is preliminary data.</text>
</comment>
<dbReference type="CDD" id="cd17365">
    <property type="entry name" value="MFS_PcaK_like"/>
    <property type="match status" value="1"/>
</dbReference>
<keyword evidence="4 6" id="KW-1133">Transmembrane helix</keyword>
<evidence type="ECO:0000256" key="3">
    <source>
        <dbReference type="ARBA" id="ARBA00022692"/>
    </source>
</evidence>
<reference evidence="8 9" key="1">
    <citation type="submission" date="2018-08" db="EMBL/GenBank/DDBJ databases">
        <title>Lysinibacillus sp. YLB-03 draft genome sequence.</title>
        <authorList>
            <person name="Yu L."/>
        </authorList>
    </citation>
    <scope>NUCLEOTIDE SEQUENCE [LARGE SCALE GENOMIC DNA]</scope>
    <source>
        <strain evidence="8 9">YLB-03</strain>
    </source>
</reference>
<dbReference type="PROSITE" id="PS00217">
    <property type="entry name" value="SUGAR_TRANSPORT_2"/>
    <property type="match status" value="1"/>
</dbReference>
<evidence type="ECO:0000256" key="5">
    <source>
        <dbReference type="ARBA" id="ARBA00023136"/>
    </source>
</evidence>
<keyword evidence="9" id="KW-1185">Reference proteome</keyword>
<dbReference type="PANTHER" id="PTHR23508">
    <property type="entry name" value="CARBOXYLIC ACID TRANSPORTER PROTEIN HOMOLOG"/>
    <property type="match status" value="1"/>
</dbReference>
<dbReference type="Gene3D" id="1.20.1250.20">
    <property type="entry name" value="MFS general substrate transporter like domains"/>
    <property type="match status" value="1"/>
</dbReference>
<feature type="transmembrane region" description="Helical" evidence="6">
    <location>
        <begin position="341"/>
        <end position="365"/>
    </location>
</feature>
<feature type="transmembrane region" description="Helical" evidence="6">
    <location>
        <begin position="406"/>
        <end position="427"/>
    </location>
</feature>
<evidence type="ECO:0000256" key="1">
    <source>
        <dbReference type="ARBA" id="ARBA00004651"/>
    </source>
</evidence>
<feature type="transmembrane region" description="Helical" evidence="6">
    <location>
        <begin position="176"/>
        <end position="192"/>
    </location>
</feature>
<feature type="transmembrane region" description="Helical" evidence="6">
    <location>
        <begin position="17"/>
        <end position="41"/>
    </location>
</feature>
<dbReference type="RefSeq" id="WP_118874551.1">
    <property type="nucleotide sequence ID" value="NZ_QWEI01000001.1"/>
</dbReference>
<dbReference type="OrthoDB" id="9787026at2"/>
<keyword evidence="2" id="KW-0813">Transport</keyword>
<evidence type="ECO:0000313" key="8">
    <source>
        <dbReference type="EMBL" id="RHW39539.1"/>
    </source>
</evidence>
<feature type="transmembrane region" description="Helical" evidence="6">
    <location>
        <begin position="377"/>
        <end position="400"/>
    </location>
</feature>
<dbReference type="InterPro" id="IPR036259">
    <property type="entry name" value="MFS_trans_sf"/>
</dbReference>
<dbReference type="SUPFAM" id="SSF103473">
    <property type="entry name" value="MFS general substrate transporter"/>
    <property type="match status" value="1"/>
</dbReference>
<dbReference type="InterPro" id="IPR005829">
    <property type="entry name" value="Sugar_transporter_CS"/>
</dbReference>
<evidence type="ECO:0000256" key="6">
    <source>
        <dbReference type="SAM" id="Phobius"/>
    </source>
</evidence>
<feature type="transmembrane region" description="Helical" evidence="6">
    <location>
        <begin position="145"/>
        <end position="164"/>
    </location>
</feature>
<keyword evidence="5 6" id="KW-0472">Membrane</keyword>
<dbReference type="PANTHER" id="PTHR23508:SF10">
    <property type="entry name" value="CARBOXYLIC ACID TRANSPORTER PROTEIN HOMOLOG"/>
    <property type="match status" value="1"/>
</dbReference>
<evidence type="ECO:0000256" key="2">
    <source>
        <dbReference type="ARBA" id="ARBA00022448"/>
    </source>
</evidence>
<accession>A0A396SJL3</accession>
<feature type="transmembrane region" description="Helical" evidence="6">
    <location>
        <begin position="290"/>
        <end position="308"/>
    </location>
</feature>
<dbReference type="PROSITE" id="PS50850">
    <property type="entry name" value="MFS"/>
    <property type="match status" value="1"/>
</dbReference>
<feature type="transmembrane region" description="Helical" evidence="6">
    <location>
        <begin position="114"/>
        <end position="133"/>
    </location>
</feature>
<feature type="transmembrane region" description="Helical" evidence="6">
    <location>
        <begin position="250"/>
        <end position="270"/>
    </location>
</feature>
<feature type="transmembrane region" description="Helical" evidence="6">
    <location>
        <begin position="88"/>
        <end position="108"/>
    </location>
</feature>
<dbReference type="Proteomes" id="UP000265692">
    <property type="component" value="Unassembled WGS sequence"/>
</dbReference>
<dbReference type="InterPro" id="IPR020846">
    <property type="entry name" value="MFS_dom"/>
</dbReference>
<proteinExistence type="predicted"/>
<evidence type="ECO:0000313" key="9">
    <source>
        <dbReference type="Proteomes" id="UP000265692"/>
    </source>
</evidence>
<organism evidence="8 9">
    <name type="scientific">Ureibacillus yapensis</name>
    <dbReference type="NCBI Taxonomy" id="2304605"/>
    <lineage>
        <taxon>Bacteria</taxon>
        <taxon>Bacillati</taxon>
        <taxon>Bacillota</taxon>
        <taxon>Bacilli</taxon>
        <taxon>Bacillales</taxon>
        <taxon>Caryophanaceae</taxon>
        <taxon>Ureibacillus</taxon>
    </lineage>
</organism>
<gene>
    <name evidence="8" type="ORF">D1B33_01455</name>
</gene>
<dbReference type="GO" id="GO:0046943">
    <property type="term" value="F:carboxylic acid transmembrane transporter activity"/>
    <property type="evidence" value="ECO:0007669"/>
    <property type="project" value="TreeGrafter"/>
</dbReference>